<feature type="domain" description="Minor tail protein gp31 C-terminal" evidence="1">
    <location>
        <begin position="414"/>
        <end position="438"/>
    </location>
</feature>
<name>A0A941IX95_9BACT</name>
<dbReference type="RefSeq" id="WP_212189284.1">
    <property type="nucleotide sequence ID" value="NZ_JAGTAR010000009.1"/>
</dbReference>
<protein>
    <recommendedName>
        <fullName evidence="1">Minor tail protein gp31 C-terminal domain-containing protein</fullName>
    </recommendedName>
</protein>
<accession>A0A941IX95</accession>
<keyword evidence="3" id="KW-1185">Reference proteome</keyword>
<dbReference type="Pfam" id="PF24243">
    <property type="entry name" value="Phage_tail_C"/>
    <property type="match status" value="1"/>
</dbReference>
<evidence type="ECO:0000313" key="2">
    <source>
        <dbReference type="EMBL" id="MBR8535378.1"/>
    </source>
</evidence>
<dbReference type="Proteomes" id="UP000679220">
    <property type="component" value="Unassembled WGS sequence"/>
</dbReference>
<reference evidence="2" key="1">
    <citation type="journal article" date="2018" name="Int. J. Syst. Evol. Microbiol.">
        <title>Carboxylicivirga sediminis sp. nov., isolated from coastal sediment.</title>
        <authorList>
            <person name="Wang F.Q."/>
            <person name="Ren L.H."/>
            <person name="Zou R.J."/>
            <person name="Sun Y.Z."/>
            <person name="Liu X.J."/>
            <person name="Jiang F."/>
            <person name="Liu L.J."/>
        </authorList>
    </citation>
    <scope>NUCLEOTIDE SEQUENCE</scope>
    <source>
        <strain evidence="2">JR1</strain>
    </source>
</reference>
<dbReference type="InterPro" id="IPR056923">
    <property type="entry name" value="Minor_tail_gp31_C"/>
</dbReference>
<organism evidence="2 3">
    <name type="scientific">Carboxylicivirga sediminis</name>
    <dbReference type="NCBI Taxonomy" id="2006564"/>
    <lineage>
        <taxon>Bacteria</taxon>
        <taxon>Pseudomonadati</taxon>
        <taxon>Bacteroidota</taxon>
        <taxon>Bacteroidia</taxon>
        <taxon>Marinilabiliales</taxon>
        <taxon>Marinilabiliaceae</taxon>
        <taxon>Carboxylicivirga</taxon>
    </lineage>
</organism>
<evidence type="ECO:0000313" key="3">
    <source>
        <dbReference type="Proteomes" id="UP000679220"/>
    </source>
</evidence>
<reference evidence="2" key="2">
    <citation type="submission" date="2021-04" db="EMBL/GenBank/DDBJ databases">
        <authorList>
            <person name="Zhang T."/>
            <person name="Zhang Y."/>
            <person name="Lu D."/>
            <person name="Zuo D."/>
            <person name="Du Z."/>
        </authorList>
    </citation>
    <scope>NUCLEOTIDE SEQUENCE</scope>
    <source>
        <strain evidence="2">JR1</strain>
    </source>
</reference>
<gene>
    <name evidence="2" type="ORF">KDU71_07385</name>
</gene>
<sequence>MSTLAQLVEDNLKYELVFENDSLELFMPVAVRGDEYDLESYIDEKGDYCIEVEFNDKMLIEEVEWANVKYKPSEYNPAAHSHLADTWLLNLMQGYSPSNHSHATEQWLINMFDGYALRSYVDTKFSQVVNGAPLALDNLQEIAAAIDNDPNFSDTILGFIAEKADASDVLTPVPVGAIFTDTQLTNQQVVDAVNAILGYSGWQSPPLTNAEVKAAYEANSNTNAFTDAEKSKLAGLEGPKWKGSFTTLAALEAAHPTGEAGWEADVDGGVGSDVVRYIWDDTDAKWVEQLGISTAETAASIKSKYESNPDTNAFTDALLSKLNEAYGWGNHASLYAALNHTHDYSTVFAAIDHLHTNVYEPVITTKNSAFNLNLGTSAGTVCEGNDSRLSDARTPVAHNQTLSTITDAGSIAGKNFWSGTQAQYDALTPDSNTIYFITE</sequence>
<proteinExistence type="predicted"/>
<dbReference type="AlphaFoldDB" id="A0A941IX95"/>
<comment type="caution">
    <text evidence="2">The sequence shown here is derived from an EMBL/GenBank/DDBJ whole genome shotgun (WGS) entry which is preliminary data.</text>
</comment>
<dbReference type="EMBL" id="JAGTAR010000009">
    <property type="protein sequence ID" value="MBR8535378.1"/>
    <property type="molecule type" value="Genomic_DNA"/>
</dbReference>
<evidence type="ECO:0000259" key="1">
    <source>
        <dbReference type="Pfam" id="PF24243"/>
    </source>
</evidence>